<proteinExistence type="predicted"/>
<protein>
    <submittedName>
        <fullName evidence="2">FR47-like protein</fullName>
    </submittedName>
</protein>
<dbReference type="InterPro" id="IPR013653">
    <property type="entry name" value="GCN5-like_dom"/>
</dbReference>
<evidence type="ECO:0000313" key="3">
    <source>
        <dbReference type="Proteomes" id="UP000193083"/>
    </source>
</evidence>
<evidence type="ECO:0000313" key="2">
    <source>
        <dbReference type="EMBL" id="SMH52296.1"/>
    </source>
</evidence>
<reference evidence="2 3" key="1">
    <citation type="submission" date="2017-04" db="EMBL/GenBank/DDBJ databases">
        <authorList>
            <person name="Afonso C.L."/>
            <person name="Miller P.J."/>
            <person name="Scott M.A."/>
            <person name="Spackman E."/>
            <person name="Goraichik I."/>
            <person name="Dimitrov K.M."/>
            <person name="Suarez D.L."/>
            <person name="Swayne D.E."/>
        </authorList>
    </citation>
    <scope>NUCLEOTIDE SEQUENCE [LARGE SCALE GENOMIC DNA]</scope>
    <source>
        <strain evidence="2 3">B5P</strain>
    </source>
</reference>
<organism evidence="2 3">
    <name type="scientific">Mesorhizobium australicum</name>
    <dbReference type="NCBI Taxonomy" id="536018"/>
    <lineage>
        <taxon>Bacteria</taxon>
        <taxon>Pseudomonadati</taxon>
        <taxon>Pseudomonadota</taxon>
        <taxon>Alphaproteobacteria</taxon>
        <taxon>Hyphomicrobiales</taxon>
        <taxon>Phyllobacteriaceae</taxon>
        <taxon>Mesorhizobium</taxon>
    </lineage>
</organism>
<dbReference type="RefSeq" id="WP_085466304.1">
    <property type="nucleotide sequence ID" value="NZ_FXBL01000004.1"/>
</dbReference>
<dbReference type="Gene3D" id="3.40.630.30">
    <property type="match status" value="1"/>
</dbReference>
<dbReference type="EMBL" id="FXBL01000004">
    <property type="protein sequence ID" value="SMH52296.1"/>
    <property type="molecule type" value="Genomic_DNA"/>
</dbReference>
<dbReference type="SUPFAM" id="SSF55729">
    <property type="entry name" value="Acyl-CoA N-acyltransferases (Nat)"/>
    <property type="match status" value="1"/>
</dbReference>
<evidence type="ECO:0000259" key="1">
    <source>
        <dbReference type="PROSITE" id="PS51186"/>
    </source>
</evidence>
<feature type="domain" description="N-acetyltransferase" evidence="1">
    <location>
        <begin position="95"/>
        <end position="223"/>
    </location>
</feature>
<keyword evidence="3" id="KW-1185">Reference proteome</keyword>
<dbReference type="OrthoDB" id="9797456at2"/>
<dbReference type="GO" id="GO:0016747">
    <property type="term" value="F:acyltransferase activity, transferring groups other than amino-acyl groups"/>
    <property type="evidence" value="ECO:0007669"/>
    <property type="project" value="InterPro"/>
</dbReference>
<gene>
    <name evidence="2" type="ORF">SAMN02982922_4629</name>
</gene>
<dbReference type="CDD" id="cd04301">
    <property type="entry name" value="NAT_SF"/>
    <property type="match status" value="1"/>
</dbReference>
<dbReference type="Proteomes" id="UP000193083">
    <property type="component" value="Unassembled WGS sequence"/>
</dbReference>
<sequence>MAHLLDRPIWTSLLWRHAALAEGGALAKRYPADMSAFAATGDETEESIAALGELGGTLLLVQKDPLVFPAGFEPVSQATLVQMVADAPVAFADDARIRPLALGDAADMLELAMLTKPGPFSLRAQDFGPFWGIRQNGRLIAMAGQRLGPKGLRELSGVCVHPDAQGQGLGRLMSLYGARKIQEAGETAFLHAYATNMPAIRLYESIGFQLRETMNMALIRREG</sequence>
<dbReference type="InterPro" id="IPR016181">
    <property type="entry name" value="Acyl_CoA_acyltransferase"/>
</dbReference>
<dbReference type="InterPro" id="IPR000182">
    <property type="entry name" value="GNAT_dom"/>
</dbReference>
<dbReference type="AlphaFoldDB" id="A0A1X7PKQ1"/>
<dbReference type="PROSITE" id="PS51186">
    <property type="entry name" value="GNAT"/>
    <property type="match status" value="1"/>
</dbReference>
<name>A0A1X7PKQ1_9HYPH</name>
<dbReference type="Pfam" id="PF08445">
    <property type="entry name" value="FR47"/>
    <property type="match status" value="1"/>
</dbReference>
<accession>A0A1X7PKQ1</accession>